<dbReference type="AlphaFoldDB" id="A0A4R2RGQ2"/>
<proteinExistence type="predicted"/>
<organism evidence="1 2">
    <name type="scientific">Heliophilum fasciatum</name>
    <dbReference type="NCBI Taxonomy" id="35700"/>
    <lineage>
        <taxon>Bacteria</taxon>
        <taxon>Bacillati</taxon>
        <taxon>Bacillota</taxon>
        <taxon>Clostridia</taxon>
        <taxon>Eubacteriales</taxon>
        <taxon>Heliobacteriaceae</taxon>
        <taxon>Heliophilum</taxon>
    </lineage>
</organism>
<keyword evidence="2" id="KW-1185">Reference proteome</keyword>
<dbReference type="Proteomes" id="UP000294813">
    <property type="component" value="Unassembled WGS sequence"/>
</dbReference>
<accession>A0A4R2RGQ2</accession>
<sequence length="83" mass="8644">MPLAIDIPPSVAVKSAAVFQYAIGVGQPVGEDHVIILDSCELLLTAATTIPDAVWRVGDDEVDAAVGETLEADVDVDVVDLID</sequence>
<name>A0A4R2RGQ2_9FIRM</name>
<protein>
    <submittedName>
        <fullName evidence="1">Uncharacterized protein</fullName>
    </submittedName>
</protein>
<evidence type="ECO:0000313" key="2">
    <source>
        <dbReference type="Proteomes" id="UP000294813"/>
    </source>
</evidence>
<dbReference type="EMBL" id="SLXT01000029">
    <property type="protein sequence ID" value="TCP61277.1"/>
    <property type="molecule type" value="Genomic_DNA"/>
</dbReference>
<gene>
    <name evidence="1" type="ORF">EDD73_12930</name>
</gene>
<reference evidence="1 2" key="1">
    <citation type="submission" date="2019-03" db="EMBL/GenBank/DDBJ databases">
        <title>Genomic Encyclopedia of Type Strains, Phase IV (KMG-IV): sequencing the most valuable type-strain genomes for metagenomic binning, comparative biology and taxonomic classification.</title>
        <authorList>
            <person name="Goeker M."/>
        </authorList>
    </citation>
    <scope>NUCLEOTIDE SEQUENCE [LARGE SCALE GENOMIC DNA]</scope>
    <source>
        <strain evidence="1 2">DSM 11170</strain>
    </source>
</reference>
<evidence type="ECO:0000313" key="1">
    <source>
        <dbReference type="EMBL" id="TCP61277.1"/>
    </source>
</evidence>
<comment type="caution">
    <text evidence="1">The sequence shown here is derived from an EMBL/GenBank/DDBJ whole genome shotgun (WGS) entry which is preliminary data.</text>
</comment>